<evidence type="ECO:0000256" key="1">
    <source>
        <dbReference type="ARBA" id="ARBA00001336"/>
    </source>
</evidence>
<organism evidence="15 16">
    <name type="scientific">Stegodyphus mimosarum</name>
    <name type="common">African social velvet spider</name>
    <dbReference type="NCBI Taxonomy" id="407821"/>
    <lineage>
        <taxon>Eukaryota</taxon>
        <taxon>Metazoa</taxon>
        <taxon>Ecdysozoa</taxon>
        <taxon>Arthropoda</taxon>
        <taxon>Chelicerata</taxon>
        <taxon>Arachnida</taxon>
        <taxon>Araneae</taxon>
        <taxon>Araneomorphae</taxon>
        <taxon>Entelegynae</taxon>
        <taxon>Eresoidea</taxon>
        <taxon>Eresidae</taxon>
        <taxon>Stegodyphus</taxon>
    </lineage>
</organism>
<dbReference type="OrthoDB" id="4694525at2759"/>
<evidence type="ECO:0000313" key="16">
    <source>
        <dbReference type="Proteomes" id="UP000054359"/>
    </source>
</evidence>
<dbReference type="GO" id="GO:0046872">
    <property type="term" value="F:metal ion binding"/>
    <property type="evidence" value="ECO:0007669"/>
    <property type="project" value="UniProtKB-KW"/>
</dbReference>
<evidence type="ECO:0000256" key="6">
    <source>
        <dbReference type="ARBA" id="ARBA00022438"/>
    </source>
</evidence>
<dbReference type="EMBL" id="KK114387">
    <property type="protein sequence ID" value="KFM62318.1"/>
    <property type="molecule type" value="Genomic_DNA"/>
</dbReference>
<evidence type="ECO:0000256" key="3">
    <source>
        <dbReference type="ARBA" id="ARBA00004496"/>
    </source>
</evidence>
<keyword evidence="9" id="KW-0479">Metal-binding</keyword>
<feature type="non-terminal residue" evidence="15">
    <location>
        <position position="365"/>
    </location>
</feature>
<reference evidence="15 16" key="1">
    <citation type="submission" date="2013-11" db="EMBL/GenBank/DDBJ databases">
        <title>Genome sequencing of Stegodyphus mimosarum.</title>
        <authorList>
            <person name="Bechsgaard J."/>
        </authorList>
    </citation>
    <scope>NUCLEOTIDE SEQUENCE [LARGE SCALE GENOMIC DNA]</scope>
</reference>
<keyword evidence="12" id="KW-0482">Metalloprotease</keyword>
<keyword evidence="6" id="KW-0031">Aminopeptidase</keyword>
<evidence type="ECO:0000256" key="2">
    <source>
        <dbReference type="ARBA" id="ARBA00001947"/>
    </source>
</evidence>
<evidence type="ECO:0000256" key="11">
    <source>
        <dbReference type="ARBA" id="ARBA00022833"/>
    </source>
</evidence>
<dbReference type="Proteomes" id="UP000054359">
    <property type="component" value="Unassembled WGS sequence"/>
</dbReference>
<dbReference type="MEROPS" id="M49.001"/>
<evidence type="ECO:0000256" key="9">
    <source>
        <dbReference type="ARBA" id="ARBA00022723"/>
    </source>
</evidence>
<comment type="similarity">
    <text evidence="4">Belongs to the peptidase M49 family.</text>
</comment>
<keyword evidence="16" id="KW-1185">Reference proteome</keyword>
<accession>A0A087TB29</accession>
<dbReference type="InterPro" id="IPR039461">
    <property type="entry name" value="Peptidase_M49"/>
</dbReference>
<dbReference type="PANTHER" id="PTHR23422:SF11">
    <property type="entry name" value="DIPEPTIDYL PEPTIDASE 3"/>
    <property type="match status" value="1"/>
</dbReference>
<dbReference type="AlphaFoldDB" id="A0A087TB29"/>
<keyword evidence="8" id="KW-0645">Protease</keyword>
<proteinExistence type="inferred from homology"/>
<dbReference type="Pfam" id="PF03571">
    <property type="entry name" value="Peptidase_M49"/>
    <property type="match status" value="1"/>
</dbReference>
<dbReference type="FunFam" id="3.30.540.30:FF:000001">
    <property type="entry name" value="Dipeptidyl peptidase 3"/>
    <property type="match status" value="1"/>
</dbReference>
<evidence type="ECO:0000256" key="13">
    <source>
        <dbReference type="ARBA" id="ARBA00031288"/>
    </source>
</evidence>
<dbReference type="GO" id="GO:0005737">
    <property type="term" value="C:cytoplasm"/>
    <property type="evidence" value="ECO:0007669"/>
    <property type="project" value="UniProtKB-SubCell"/>
</dbReference>
<comment type="subcellular location">
    <subcellularLocation>
        <location evidence="3">Cytoplasm</location>
    </subcellularLocation>
</comment>
<dbReference type="Gene3D" id="3.30.540.30">
    <property type="match status" value="1"/>
</dbReference>
<evidence type="ECO:0000256" key="5">
    <source>
        <dbReference type="ARBA" id="ARBA00012063"/>
    </source>
</evidence>
<protein>
    <recommendedName>
        <fullName evidence="5">dipeptidyl-peptidase III</fullName>
        <ecNumber evidence="5">3.4.14.4</ecNumber>
    </recommendedName>
    <alternativeName>
        <fullName evidence="13">Dipeptidyl aminopeptidase III</fullName>
    </alternativeName>
    <alternativeName>
        <fullName evidence="14">Dipeptidyl peptidase III</fullName>
    </alternativeName>
</protein>
<evidence type="ECO:0000256" key="14">
    <source>
        <dbReference type="ARBA" id="ARBA00032119"/>
    </source>
</evidence>
<keyword evidence="7" id="KW-0963">Cytoplasm</keyword>
<dbReference type="STRING" id="407821.A0A087TB29"/>
<dbReference type="GO" id="GO:0006508">
    <property type="term" value="P:proteolysis"/>
    <property type="evidence" value="ECO:0007669"/>
    <property type="project" value="UniProtKB-KW"/>
</dbReference>
<dbReference type="PANTHER" id="PTHR23422">
    <property type="entry name" value="DIPEPTIDYL PEPTIDASE III-RELATED"/>
    <property type="match status" value="1"/>
</dbReference>
<evidence type="ECO:0000313" key="15">
    <source>
        <dbReference type="EMBL" id="KFM62318.1"/>
    </source>
</evidence>
<dbReference type="OMA" id="FGHEGNE"/>
<evidence type="ECO:0000256" key="10">
    <source>
        <dbReference type="ARBA" id="ARBA00022801"/>
    </source>
</evidence>
<dbReference type="GO" id="GO:0008237">
    <property type="term" value="F:metallopeptidase activity"/>
    <property type="evidence" value="ECO:0007669"/>
    <property type="project" value="UniProtKB-KW"/>
</dbReference>
<comment type="catalytic activity">
    <reaction evidence="1">
        <text>Release of an N-terminal dipeptide from a peptide comprising four or more residues, with broad specificity. Also acts on dipeptidyl 2-naphthylamides.</text>
        <dbReference type="EC" id="3.4.14.4"/>
    </reaction>
</comment>
<dbReference type="GO" id="GO:0008239">
    <property type="term" value="F:dipeptidyl-peptidase activity"/>
    <property type="evidence" value="ECO:0007669"/>
    <property type="project" value="UniProtKB-EC"/>
</dbReference>
<evidence type="ECO:0000256" key="12">
    <source>
        <dbReference type="ARBA" id="ARBA00023049"/>
    </source>
</evidence>
<dbReference type="GO" id="GO:0004177">
    <property type="term" value="F:aminopeptidase activity"/>
    <property type="evidence" value="ECO:0007669"/>
    <property type="project" value="UniProtKB-KW"/>
</dbReference>
<evidence type="ECO:0000256" key="8">
    <source>
        <dbReference type="ARBA" id="ARBA00022670"/>
    </source>
</evidence>
<evidence type="ECO:0000256" key="4">
    <source>
        <dbReference type="ARBA" id="ARBA00010200"/>
    </source>
</evidence>
<keyword evidence="11" id="KW-0862">Zinc</keyword>
<comment type="cofactor">
    <cofactor evidence="2">
        <name>Zn(2+)</name>
        <dbReference type="ChEBI" id="CHEBI:29105"/>
    </cofactor>
</comment>
<evidence type="ECO:0000256" key="7">
    <source>
        <dbReference type="ARBA" id="ARBA00022490"/>
    </source>
</evidence>
<gene>
    <name evidence="15" type="ORF">X975_20969</name>
</gene>
<name>A0A087TB29_STEMI</name>
<dbReference type="EC" id="3.4.14.4" evidence="5"/>
<sequence length="365" mass="41443">MSAKFADLVNMAEDLLPLLPWPKTYEKAEFLRPDFTSLDVLTFAGSGIPSGICIPNYDEIRQCEGFKNVSLGNVIHTQQKHPYNFLNKADQEYEDKYMVKAFEVCVGLHELLGHGSGILFKKGKNGSFNFDTKETLHLETNSPIESWYEEGETYDSVFSSLGSSYEECRAECVALYLSTVPEILRVFGHEGNEADGVLYVNWLDMCLKGLLSLQMYEPKTESWLQAHSQARYVILQVLLEGGEGFVKVEKIKGEDGNPDLLLTVDRSKILSVGKPVIGKFLQRLQLYKATADFASAKAMYDKYSAVTSEDKYPFLEYREIVLARKKPRKMFVQANTFIEDGKVQLRSYELSPESLIQSFVDRFEN</sequence>
<keyword evidence="10" id="KW-0378">Hydrolase</keyword>